<evidence type="ECO:0000313" key="3">
    <source>
        <dbReference type="Proteomes" id="UP001153069"/>
    </source>
</evidence>
<feature type="region of interest" description="Disordered" evidence="1">
    <location>
        <begin position="110"/>
        <end position="129"/>
    </location>
</feature>
<protein>
    <submittedName>
        <fullName evidence="2">Uncharacterized protein</fullName>
    </submittedName>
</protein>
<dbReference type="Gene3D" id="3.30.56.110">
    <property type="entry name" value="Protein of unknown function DUF2237"/>
    <property type="match status" value="1"/>
</dbReference>
<dbReference type="Proteomes" id="UP001153069">
    <property type="component" value="Unassembled WGS sequence"/>
</dbReference>
<proteinExistence type="predicted"/>
<dbReference type="AlphaFoldDB" id="A0A9N8HEW1"/>
<dbReference type="EMBL" id="CAICTM010000427">
    <property type="protein sequence ID" value="CAB9510267.1"/>
    <property type="molecule type" value="Genomic_DNA"/>
</dbReference>
<dbReference type="Pfam" id="PF09996">
    <property type="entry name" value="DUF2237"/>
    <property type="match status" value="1"/>
</dbReference>
<evidence type="ECO:0000313" key="2">
    <source>
        <dbReference type="EMBL" id="CAB9510267.1"/>
    </source>
</evidence>
<reference evidence="2" key="1">
    <citation type="submission" date="2020-06" db="EMBL/GenBank/DDBJ databases">
        <authorList>
            <consortium name="Plant Systems Biology data submission"/>
        </authorList>
    </citation>
    <scope>NUCLEOTIDE SEQUENCE</scope>
    <source>
        <strain evidence="2">D6</strain>
    </source>
</reference>
<dbReference type="InterPro" id="IPR018714">
    <property type="entry name" value="DUF2237"/>
</dbReference>
<sequence length="248" mass="27826">MATTTAMRMRMVISRSTCSNLLISLFYSCLCLIACLPTILGSHFSTGDENVFGMNLEACSTEGMAVTGLERDGRCAHLQFDSRSHPICVDLSTFPTFETAPDDEVEIYEDEQGENIDDDDDDDDDDESLDENHRQLSFFSFFRNKKKEQSKGPKENFFTLTGQPNWMQEPMPCTDDPQEQCPIQHWCVNERAFAFFIERVGGCHNVGNVVCSATNLAVLDAYQNALENSHGGEKAKAALKCLKTKCWI</sequence>
<organism evidence="2 3">
    <name type="scientific">Seminavis robusta</name>
    <dbReference type="NCBI Taxonomy" id="568900"/>
    <lineage>
        <taxon>Eukaryota</taxon>
        <taxon>Sar</taxon>
        <taxon>Stramenopiles</taxon>
        <taxon>Ochrophyta</taxon>
        <taxon>Bacillariophyta</taxon>
        <taxon>Bacillariophyceae</taxon>
        <taxon>Bacillariophycidae</taxon>
        <taxon>Naviculales</taxon>
        <taxon>Naviculaceae</taxon>
        <taxon>Seminavis</taxon>
    </lineage>
</organism>
<keyword evidence="3" id="KW-1185">Reference proteome</keyword>
<comment type="caution">
    <text evidence="2">The sequence shown here is derived from an EMBL/GenBank/DDBJ whole genome shotgun (WGS) entry which is preliminary data.</text>
</comment>
<evidence type="ECO:0000256" key="1">
    <source>
        <dbReference type="SAM" id="MobiDB-lite"/>
    </source>
</evidence>
<gene>
    <name evidence="2" type="ORF">SEMRO_428_G140941.1</name>
</gene>
<accession>A0A9N8HEW1</accession>
<dbReference type="OrthoDB" id="10260965at2759"/>
<name>A0A9N8HEW1_9STRA</name>